<dbReference type="NCBIfam" id="NF033679">
    <property type="entry name" value="DNRLRE_dom"/>
    <property type="match status" value="1"/>
</dbReference>
<feature type="domain" description="Carbohydrate-binding module family 96" evidence="6">
    <location>
        <begin position="743"/>
        <end position="902"/>
    </location>
</feature>
<dbReference type="PRINTS" id="PR00313">
    <property type="entry name" value="CABNDNGRPT"/>
</dbReference>
<keyword evidence="3" id="KW-0732">Signal</keyword>
<dbReference type="EMBL" id="VBSN01000050">
    <property type="protein sequence ID" value="KAA6438059.1"/>
    <property type="molecule type" value="Genomic_DNA"/>
</dbReference>
<keyword evidence="8" id="KW-1185">Reference proteome</keyword>
<evidence type="ECO:0000259" key="4">
    <source>
        <dbReference type="Pfam" id="PF11721"/>
    </source>
</evidence>
<evidence type="ECO:0000256" key="2">
    <source>
        <dbReference type="ARBA" id="ARBA00022525"/>
    </source>
</evidence>
<comment type="caution">
    <text evidence="7">The sequence shown here is derived from an EMBL/GenBank/DDBJ whole genome shotgun (WGS) entry which is preliminary data.</text>
</comment>
<dbReference type="PANTHER" id="PTHR42754">
    <property type="entry name" value="ENDOGLUCANASE"/>
    <property type="match status" value="1"/>
</dbReference>
<dbReference type="Pfam" id="PF24517">
    <property type="entry name" value="CBM96"/>
    <property type="match status" value="1"/>
</dbReference>
<feature type="domain" description="Secretion system C-terminal sorting" evidence="5">
    <location>
        <begin position="932"/>
        <end position="1009"/>
    </location>
</feature>
<dbReference type="PANTHER" id="PTHR42754:SF1">
    <property type="entry name" value="LIPOPROTEIN"/>
    <property type="match status" value="1"/>
</dbReference>
<dbReference type="Pfam" id="PF18962">
    <property type="entry name" value="Por_Secre_tail"/>
    <property type="match status" value="1"/>
</dbReference>
<dbReference type="GO" id="GO:0005576">
    <property type="term" value="C:extracellular region"/>
    <property type="evidence" value="ECO:0007669"/>
    <property type="project" value="UniProtKB-SubCell"/>
</dbReference>
<dbReference type="InterPro" id="IPR008979">
    <property type="entry name" value="Galactose-bd-like_sf"/>
</dbReference>
<comment type="subcellular location">
    <subcellularLocation>
        <location evidence="1">Secreted</location>
    </subcellularLocation>
</comment>
<sequence length="1012" mass="108794">MLKFLLCFSFSTKHCLRATQLVFTSFMVFGPELFAQSGDGYVASTPGIDWGQVIGGPGNDTLYAMQHTSDGGYMLGGSSGSGIGGYKTANARGLNDYWIVKLSAIGKKEWDMTYGSNDTDNLTSLMQTSDGGYILGGTSRSNAGREKSADNKGGYNADGILNTDYWIIKVSANGMKVWDKTFGGMGQDGLTSIIQTADGGYILGGTSDSGGGLDKSRSSQSSDFWVIKLDAAGLKQWDKTFGGSAADSLSIVRQTADGGYILGGNTQSSAGNDMSTGTKGGSDYWIVKISSSGEKLWDKTFGGTGQDRLRSLDVTTDNGYILGGSSNTNANGDKSGTSENGMTDYWILKLNASGSKEWDRTFGGVTYLQNNVYTGSSFLESVRQTSDGGYFLGGRSSGKRGRSKSRSSNYGEEVWVIKLSPKGNRLWDNSIFGWVTDTHLAIDETSDGSYVVARTLSQRGGFPYNGGQDFSILKLYAKLDFGRFGYVAGKSTFDFTSKSGVVSSPQSAYFSVPASVEQLTILKSEGSDWLNAKLIDNHEITFSINSKGLASGNYRANVFLISPNNERGTYSFWLTVENEDVAGTEIRINAGGSAVTTSNGKQFSADRYFTGTNRTSSMATGDILNTVDDDLYRSGRCTPDFNYNIPVNNGLFNVVLQFAETWYGAPSGTAGGAGKRQFHIDMEGSRVLTNFDIYAAAGGAMKTVQKTFSVMVTDGMLNINFVKGLADLPRVSAIEVLPSGSVLSPVADAAVDFRSKSANYGSETYLDVKNINNYAFGSRNSYLRFSLPQAGEVSSAKLRVYGRKHENDKEIYLHAFGIDDDSWSENFITSVNAPVASTPKLGFVPVSNMFQYYEIDVTGYVKEQQQAGDALVSFLLTDSSNRNTRLVFNSRENLANPPQLIMKIVSAANPAARAGTENASLLSGEADGQSFISPNPVTGQFNLLLSDKHTGNVDLKIINSAGQDYEIKTTKQPAAGSKIHVDVSELSLAPGIYMLRVASEKTTEIVKLILAE</sequence>
<dbReference type="Proteomes" id="UP000323994">
    <property type="component" value="Unassembled WGS sequence"/>
</dbReference>
<evidence type="ECO:0000313" key="7">
    <source>
        <dbReference type="EMBL" id="KAA6438059.1"/>
    </source>
</evidence>
<feature type="domain" description="Malectin" evidence="4">
    <location>
        <begin position="586"/>
        <end position="726"/>
    </location>
</feature>
<organism evidence="7 8">
    <name type="scientific">Dyadobacter flavalbus</name>
    <dbReference type="NCBI Taxonomy" id="2579942"/>
    <lineage>
        <taxon>Bacteria</taxon>
        <taxon>Pseudomonadati</taxon>
        <taxon>Bacteroidota</taxon>
        <taxon>Cytophagia</taxon>
        <taxon>Cytophagales</taxon>
        <taxon>Spirosomataceae</taxon>
        <taxon>Dyadobacter</taxon>
    </lineage>
</organism>
<evidence type="ECO:0000259" key="6">
    <source>
        <dbReference type="Pfam" id="PF24517"/>
    </source>
</evidence>
<evidence type="ECO:0000256" key="3">
    <source>
        <dbReference type="ARBA" id="ARBA00022729"/>
    </source>
</evidence>
<dbReference type="Pfam" id="PF11721">
    <property type="entry name" value="Malectin"/>
    <property type="match status" value="1"/>
</dbReference>
<accession>A0A5M8QPQ4</accession>
<proteinExistence type="predicted"/>
<dbReference type="SUPFAM" id="SSF49785">
    <property type="entry name" value="Galactose-binding domain-like"/>
    <property type="match status" value="1"/>
</dbReference>
<gene>
    <name evidence="7" type="ORF">FEM33_18785</name>
</gene>
<dbReference type="InterPro" id="IPR026444">
    <property type="entry name" value="Secre_tail"/>
</dbReference>
<reference evidence="7 8" key="1">
    <citation type="submission" date="2019-05" db="EMBL/GenBank/DDBJ databases">
        <authorList>
            <person name="Qu J.-H."/>
        </authorList>
    </citation>
    <scope>NUCLEOTIDE SEQUENCE [LARGE SCALE GENOMIC DNA]</scope>
    <source>
        <strain evidence="7 8">NS28</strain>
    </source>
</reference>
<evidence type="ECO:0000256" key="1">
    <source>
        <dbReference type="ARBA" id="ARBA00004613"/>
    </source>
</evidence>
<name>A0A5M8QPQ4_9BACT</name>
<dbReference type="AlphaFoldDB" id="A0A5M8QPQ4"/>
<dbReference type="Gene3D" id="2.60.120.430">
    <property type="entry name" value="Galactose-binding lectin"/>
    <property type="match status" value="1"/>
</dbReference>
<dbReference type="InterPro" id="IPR055372">
    <property type="entry name" value="CBM96"/>
</dbReference>
<evidence type="ECO:0000259" key="5">
    <source>
        <dbReference type="Pfam" id="PF18962"/>
    </source>
</evidence>
<evidence type="ECO:0000313" key="8">
    <source>
        <dbReference type="Proteomes" id="UP000323994"/>
    </source>
</evidence>
<dbReference type="InterPro" id="IPR021720">
    <property type="entry name" value="Malectin_dom"/>
</dbReference>
<dbReference type="NCBIfam" id="TIGR04183">
    <property type="entry name" value="Por_Secre_tail"/>
    <property type="match status" value="1"/>
</dbReference>
<keyword evidence="2" id="KW-0964">Secreted</keyword>
<protein>
    <submittedName>
        <fullName evidence="7">DNRLRE domain-containing protein</fullName>
    </submittedName>
</protein>